<accession>D5EGM9</accession>
<dbReference type="STRING" id="572547.Amico_1595"/>
<evidence type="ECO:0000313" key="3">
    <source>
        <dbReference type="Proteomes" id="UP000002366"/>
    </source>
</evidence>
<feature type="chain" id="PRO_5005671471" evidence="1">
    <location>
        <begin position="20"/>
        <end position="123"/>
    </location>
</feature>
<reference evidence="2 3" key="1">
    <citation type="journal article" date="2010" name="Stand. Genomic Sci.">
        <title>Complete genome sequence of Aminobacterium colombiense type strain (ALA-1).</title>
        <authorList>
            <person name="Chertkov O."/>
            <person name="Sikorski J."/>
            <person name="Brambilla E."/>
            <person name="Lapidus A."/>
            <person name="Copeland A."/>
            <person name="Glavina Del Rio T."/>
            <person name="Nolan M."/>
            <person name="Lucas S."/>
            <person name="Tice H."/>
            <person name="Cheng J.F."/>
            <person name="Han C."/>
            <person name="Detter J.C."/>
            <person name="Bruce D."/>
            <person name="Tapia R."/>
            <person name="Goodwin L."/>
            <person name="Pitluck S."/>
            <person name="Liolios K."/>
            <person name="Ivanova N."/>
            <person name="Mavromatis K."/>
            <person name="Ovchinnikova G."/>
            <person name="Pati A."/>
            <person name="Chen A."/>
            <person name="Palaniappan K."/>
            <person name="Land M."/>
            <person name="Hauser L."/>
            <person name="Chang Y.J."/>
            <person name="Jeffries C.D."/>
            <person name="Spring S."/>
            <person name="Rohde M."/>
            <person name="Goker M."/>
            <person name="Bristow J."/>
            <person name="Eisen J.A."/>
            <person name="Markowitz V."/>
            <person name="Hugenholtz P."/>
            <person name="Kyrpides N.C."/>
            <person name="Klenk H.P."/>
        </authorList>
    </citation>
    <scope>NUCLEOTIDE SEQUENCE [LARGE SCALE GENOMIC DNA]</scope>
    <source>
        <strain evidence="3">DSM 12261 / ALA-1</strain>
    </source>
</reference>
<evidence type="ECO:0000313" key="2">
    <source>
        <dbReference type="EMBL" id="ADE57711.1"/>
    </source>
</evidence>
<protein>
    <submittedName>
        <fullName evidence="2">Uncharacterized protein</fullName>
    </submittedName>
</protein>
<dbReference type="HOGENOM" id="CLU_2010447_0_0_0"/>
<sequence length="123" mass="13551">MKKKLFIALVCIACTVVLFVGFTNNKPTDRFQEGPAGTEFLLARADKALALAEIVKSAGDSNVEGLDEESKEIVQTILQEVESKRQQLFNVRIKVSPAADTKLLQDLEEKVIALENELAPLVH</sequence>
<keyword evidence="3" id="KW-1185">Reference proteome</keyword>
<keyword evidence="1" id="KW-0732">Signal</keyword>
<dbReference type="EMBL" id="CP001997">
    <property type="protein sequence ID" value="ADE57711.1"/>
    <property type="molecule type" value="Genomic_DNA"/>
</dbReference>
<proteinExistence type="predicted"/>
<name>D5EGM9_AMICL</name>
<gene>
    <name evidence="2" type="ordered locus">Amico_1595</name>
</gene>
<dbReference type="KEGG" id="aco:Amico_1595"/>
<organism evidence="2 3">
    <name type="scientific">Aminobacterium colombiense (strain DSM 12261 / ALA-1)</name>
    <dbReference type="NCBI Taxonomy" id="572547"/>
    <lineage>
        <taxon>Bacteria</taxon>
        <taxon>Thermotogati</taxon>
        <taxon>Synergistota</taxon>
        <taxon>Synergistia</taxon>
        <taxon>Synergistales</taxon>
        <taxon>Aminobacteriaceae</taxon>
        <taxon>Aminobacterium</taxon>
    </lineage>
</organism>
<evidence type="ECO:0000256" key="1">
    <source>
        <dbReference type="SAM" id="SignalP"/>
    </source>
</evidence>
<dbReference type="Proteomes" id="UP000002366">
    <property type="component" value="Chromosome"/>
</dbReference>
<dbReference type="AlphaFoldDB" id="D5EGM9"/>
<dbReference type="RefSeq" id="WP_013048974.1">
    <property type="nucleotide sequence ID" value="NC_014011.1"/>
</dbReference>
<feature type="signal peptide" evidence="1">
    <location>
        <begin position="1"/>
        <end position="19"/>
    </location>
</feature>